<dbReference type="OrthoDB" id="5372935at2759"/>
<dbReference type="Proteomes" id="UP000799302">
    <property type="component" value="Unassembled WGS sequence"/>
</dbReference>
<feature type="region of interest" description="Disordered" evidence="1">
    <location>
        <begin position="1"/>
        <end position="36"/>
    </location>
</feature>
<evidence type="ECO:0000313" key="2">
    <source>
        <dbReference type="EMBL" id="KAF2670982.1"/>
    </source>
</evidence>
<gene>
    <name evidence="2" type="ORF">BT63DRAFT_205433</name>
</gene>
<feature type="region of interest" description="Disordered" evidence="1">
    <location>
        <begin position="59"/>
        <end position="88"/>
    </location>
</feature>
<name>A0A6A6UFL5_9PEZI</name>
<protein>
    <submittedName>
        <fullName evidence="2">Uncharacterized protein</fullName>
    </submittedName>
</protein>
<sequence length="419" mass="47620">MARRSIALEAPGNGNNLATGRPIRKNAGKREANPQYVNSIESIPDAMGDLIEENKLILNSGRNQKGKKRKRARSPSPPPPPLSPVECLTETDFTPLENTPTPEVTAVSELEPIQISFNIPLGFQGPLKIELDPSNFIRLATAASIQKAKSGSVPALKRQKLHEPTQFSSNHHKSKRVMKWVNKYGTEPRGFLQLPAELRNVIYRMVLVTKEPIDFGSPTNAQRSAALLRTNREIHGEACSILYSENRFVFRRNRHTRTPFWISESKEVGYLDMRHFLTMIGPIGRGYLRRVHVLLEDASKTHALSLESEGRFTHDGSLLACFKILAKECFLKTLALTMCGRRNVSTFDVRFLENLCAVEVDDVVFNPDGVWTGEKYEVRVKDILIKEMIRPEPLYEKDKEAKKEKKIITHSTYDQKRYW</sequence>
<proteinExistence type="predicted"/>
<dbReference type="PANTHER" id="PTHR42085:SF2">
    <property type="entry name" value="F-BOX DOMAIN-CONTAINING PROTEIN"/>
    <property type="match status" value="1"/>
</dbReference>
<dbReference type="AlphaFoldDB" id="A0A6A6UFL5"/>
<dbReference type="PANTHER" id="PTHR42085">
    <property type="entry name" value="F-BOX DOMAIN-CONTAINING PROTEIN"/>
    <property type="match status" value="1"/>
</dbReference>
<accession>A0A6A6UFL5</accession>
<dbReference type="InterPro" id="IPR038883">
    <property type="entry name" value="AN11006-like"/>
</dbReference>
<keyword evidence="3" id="KW-1185">Reference proteome</keyword>
<dbReference type="EMBL" id="MU004233">
    <property type="protein sequence ID" value="KAF2670982.1"/>
    <property type="molecule type" value="Genomic_DNA"/>
</dbReference>
<evidence type="ECO:0000256" key="1">
    <source>
        <dbReference type="SAM" id="MobiDB-lite"/>
    </source>
</evidence>
<feature type="compositionally biased region" description="Basic residues" evidence="1">
    <location>
        <begin position="64"/>
        <end position="73"/>
    </location>
</feature>
<organism evidence="2 3">
    <name type="scientific">Microthyrium microscopicum</name>
    <dbReference type="NCBI Taxonomy" id="703497"/>
    <lineage>
        <taxon>Eukaryota</taxon>
        <taxon>Fungi</taxon>
        <taxon>Dikarya</taxon>
        <taxon>Ascomycota</taxon>
        <taxon>Pezizomycotina</taxon>
        <taxon>Dothideomycetes</taxon>
        <taxon>Dothideomycetes incertae sedis</taxon>
        <taxon>Microthyriales</taxon>
        <taxon>Microthyriaceae</taxon>
        <taxon>Microthyrium</taxon>
    </lineage>
</organism>
<reference evidence="2" key="1">
    <citation type="journal article" date="2020" name="Stud. Mycol.">
        <title>101 Dothideomycetes genomes: a test case for predicting lifestyles and emergence of pathogens.</title>
        <authorList>
            <person name="Haridas S."/>
            <person name="Albert R."/>
            <person name="Binder M."/>
            <person name="Bloem J."/>
            <person name="Labutti K."/>
            <person name="Salamov A."/>
            <person name="Andreopoulos B."/>
            <person name="Baker S."/>
            <person name="Barry K."/>
            <person name="Bills G."/>
            <person name="Bluhm B."/>
            <person name="Cannon C."/>
            <person name="Castanera R."/>
            <person name="Culley D."/>
            <person name="Daum C."/>
            <person name="Ezra D."/>
            <person name="Gonzalez J."/>
            <person name="Henrissat B."/>
            <person name="Kuo A."/>
            <person name="Liang C."/>
            <person name="Lipzen A."/>
            <person name="Lutzoni F."/>
            <person name="Magnuson J."/>
            <person name="Mondo S."/>
            <person name="Nolan M."/>
            <person name="Ohm R."/>
            <person name="Pangilinan J."/>
            <person name="Park H.-J."/>
            <person name="Ramirez L."/>
            <person name="Alfaro M."/>
            <person name="Sun H."/>
            <person name="Tritt A."/>
            <person name="Yoshinaga Y."/>
            <person name="Zwiers L.-H."/>
            <person name="Turgeon B."/>
            <person name="Goodwin S."/>
            <person name="Spatafora J."/>
            <person name="Crous P."/>
            <person name="Grigoriev I."/>
        </authorList>
    </citation>
    <scope>NUCLEOTIDE SEQUENCE</scope>
    <source>
        <strain evidence="2">CBS 115976</strain>
    </source>
</reference>
<evidence type="ECO:0000313" key="3">
    <source>
        <dbReference type="Proteomes" id="UP000799302"/>
    </source>
</evidence>